<dbReference type="OrthoDB" id="10522946at2759"/>
<name>A0A8X7CFA6_9ARAC</name>
<organism evidence="1 2">
    <name type="scientific">Trichonephila inaurata madagascariensis</name>
    <dbReference type="NCBI Taxonomy" id="2747483"/>
    <lineage>
        <taxon>Eukaryota</taxon>
        <taxon>Metazoa</taxon>
        <taxon>Ecdysozoa</taxon>
        <taxon>Arthropoda</taxon>
        <taxon>Chelicerata</taxon>
        <taxon>Arachnida</taxon>
        <taxon>Araneae</taxon>
        <taxon>Araneomorphae</taxon>
        <taxon>Entelegynae</taxon>
        <taxon>Araneoidea</taxon>
        <taxon>Nephilidae</taxon>
        <taxon>Trichonephila</taxon>
        <taxon>Trichonephila inaurata</taxon>
    </lineage>
</organism>
<proteinExistence type="predicted"/>
<keyword evidence="2" id="KW-1185">Reference proteome</keyword>
<protein>
    <submittedName>
        <fullName evidence="1">Uncharacterized protein</fullName>
    </submittedName>
</protein>
<accession>A0A8X7CFA6</accession>
<evidence type="ECO:0000313" key="2">
    <source>
        <dbReference type="Proteomes" id="UP000886998"/>
    </source>
</evidence>
<dbReference type="Proteomes" id="UP000886998">
    <property type="component" value="Unassembled WGS sequence"/>
</dbReference>
<evidence type="ECO:0000313" key="1">
    <source>
        <dbReference type="EMBL" id="GFY67038.1"/>
    </source>
</evidence>
<dbReference type="AlphaFoldDB" id="A0A8X7CFA6"/>
<dbReference type="EMBL" id="BMAV01016339">
    <property type="protein sequence ID" value="GFY67038.1"/>
    <property type="molecule type" value="Genomic_DNA"/>
</dbReference>
<comment type="caution">
    <text evidence="1">The sequence shown here is derived from an EMBL/GenBank/DDBJ whole genome shotgun (WGS) entry which is preliminary data.</text>
</comment>
<sequence>MAMTFFSAAITIEEDIALLRLPRIGLKHVSKSLLSTRKYVMLKVRALISCQNTSHAFAMLPAWFVASHVPLRSPLVLNPASKKKHKTELQNKFVGNSRSV</sequence>
<reference evidence="1" key="1">
    <citation type="submission" date="2020-08" db="EMBL/GenBank/DDBJ databases">
        <title>Multicomponent nature underlies the extraordinary mechanical properties of spider dragline silk.</title>
        <authorList>
            <person name="Kono N."/>
            <person name="Nakamura H."/>
            <person name="Mori M."/>
            <person name="Yoshida Y."/>
            <person name="Ohtoshi R."/>
            <person name="Malay A.D."/>
            <person name="Moran D.A.P."/>
            <person name="Tomita M."/>
            <person name="Numata K."/>
            <person name="Arakawa K."/>
        </authorList>
    </citation>
    <scope>NUCLEOTIDE SEQUENCE</scope>
</reference>
<gene>
    <name evidence="1" type="ORF">TNIN_400041</name>
</gene>